<dbReference type="FunCoup" id="A0A067QV31">
    <property type="interactions" value="748"/>
</dbReference>
<keyword evidence="3" id="KW-0804">Transcription</keyword>
<protein>
    <submittedName>
        <fullName evidence="6">DNA-directed RNA polymerase III subunit RPC4</fullName>
    </submittedName>
</protein>
<keyword evidence="7" id="KW-1185">Reference proteome</keyword>
<evidence type="ECO:0000256" key="5">
    <source>
        <dbReference type="SAM" id="MobiDB-lite"/>
    </source>
</evidence>
<reference evidence="6 7" key="1">
    <citation type="journal article" date="2014" name="Nat. Commun.">
        <title>Molecular traces of alternative social organization in a termite genome.</title>
        <authorList>
            <person name="Terrapon N."/>
            <person name="Li C."/>
            <person name="Robertson H.M."/>
            <person name="Ji L."/>
            <person name="Meng X."/>
            <person name="Booth W."/>
            <person name="Chen Z."/>
            <person name="Childers C.P."/>
            <person name="Glastad K.M."/>
            <person name="Gokhale K."/>
            <person name="Gowin J."/>
            <person name="Gronenberg W."/>
            <person name="Hermansen R.A."/>
            <person name="Hu H."/>
            <person name="Hunt B.G."/>
            <person name="Huylmans A.K."/>
            <person name="Khalil S.M."/>
            <person name="Mitchell R.D."/>
            <person name="Munoz-Torres M.C."/>
            <person name="Mustard J.A."/>
            <person name="Pan H."/>
            <person name="Reese J.T."/>
            <person name="Scharf M.E."/>
            <person name="Sun F."/>
            <person name="Vogel H."/>
            <person name="Xiao J."/>
            <person name="Yang W."/>
            <person name="Yang Z."/>
            <person name="Yang Z."/>
            <person name="Zhou J."/>
            <person name="Zhu J."/>
            <person name="Brent C.S."/>
            <person name="Elsik C.G."/>
            <person name="Goodisman M.A."/>
            <person name="Liberles D.A."/>
            <person name="Roe R.M."/>
            <person name="Vargo E.L."/>
            <person name="Vilcinskas A."/>
            <person name="Wang J."/>
            <person name="Bornberg-Bauer E."/>
            <person name="Korb J."/>
            <person name="Zhang G."/>
            <person name="Liebig J."/>
        </authorList>
    </citation>
    <scope>NUCLEOTIDE SEQUENCE [LARGE SCALE GENOMIC DNA]</scope>
    <source>
        <tissue evidence="6">Whole organism</tissue>
    </source>
</reference>
<organism evidence="6 7">
    <name type="scientific">Zootermopsis nevadensis</name>
    <name type="common">Dampwood termite</name>
    <dbReference type="NCBI Taxonomy" id="136037"/>
    <lineage>
        <taxon>Eukaryota</taxon>
        <taxon>Metazoa</taxon>
        <taxon>Ecdysozoa</taxon>
        <taxon>Arthropoda</taxon>
        <taxon>Hexapoda</taxon>
        <taxon>Insecta</taxon>
        <taxon>Pterygota</taxon>
        <taxon>Neoptera</taxon>
        <taxon>Polyneoptera</taxon>
        <taxon>Dictyoptera</taxon>
        <taxon>Blattodea</taxon>
        <taxon>Blattoidea</taxon>
        <taxon>Termitoidae</taxon>
        <taxon>Termopsidae</taxon>
        <taxon>Zootermopsis</taxon>
    </lineage>
</organism>
<keyword evidence="4" id="KW-0539">Nucleus</keyword>
<feature type="region of interest" description="Disordered" evidence="5">
    <location>
        <begin position="283"/>
        <end position="318"/>
    </location>
</feature>
<feature type="compositionally biased region" description="Polar residues" evidence="5">
    <location>
        <begin position="288"/>
        <end position="318"/>
    </location>
</feature>
<feature type="compositionally biased region" description="Basic and acidic residues" evidence="5">
    <location>
        <begin position="73"/>
        <end position="98"/>
    </location>
</feature>
<comment type="subcellular location">
    <subcellularLocation>
        <location evidence="1">Nucleus</location>
    </subcellularLocation>
</comment>
<gene>
    <name evidence="6" type="ORF">L798_13130</name>
</gene>
<evidence type="ECO:0000313" key="6">
    <source>
        <dbReference type="EMBL" id="KDR12904.1"/>
    </source>
</evidence>
<dbReference type="eggNOG" id="KOG3122">
    <property type="taxonomic scope" value="Eukaryota"/>
</dbReference>
<dbReference type="AlphaFoldDB" id="A0A067QV31"/>
<evidence type="ECO:0000256" key="1">
    <source>
        <dbReference type="ARBA" id="ARBA00004123"/>
    </source>
</evidence>
<dbReference type="OrthoDB" id="5836119at2759"/>
<dbReference type="InterPro" id="IPR007811">
    <property type="entry name" value="RPC4"/>
</dbReference>
<dbReference type="PANTHER" id="PTHR13408">
    <property type="entry name" value="DNA-DIRECTED RNA POLYMERASE III"/>
    <property type="match status" value="1"/>
</dbReference>
<evidence type="ECO:0000256" key="3">
    <source>
        <dbReference type="ARBA" id="ARBA00023163"/>
    </source>
</evidence>
<dbReference type="OMA" id="NAVRNKD"/>
<dbReference type="GO" id="GO:0042797">
    <property type="term" value="P:tRNA transcription by RNA polymerase III"/>
    <property type="evidence" value="ECO:0007669"/>
    <property type="project" value="TreeGrafter"/>
</dbReference>
<keyword evidence="2 6" id="KW-0240">DNA-directed RNA polymerase</keyword>
<evidence type="ECO:0000256" key="4">
    <source>
        <dbReference type="ARBA" id="ARBA00023242"/>
    </source>
</evidence>
<dbReference type="Pfam" id="PF05132">
    <property type="entry name" value="RNA_pol_Rpc4"/>
    <property type="match status" value="1"/>
</dbReference>
<sequence>MENKKDARKLPALIASIKIEPGTLGAAPGRLPSFGGRRDLTLGSCGPSRITHSSESKPRRIYTPNLNVQRNKNKVDINIKEEHPNSKEKRERRKDDGKGRKRDKLNNLIQSNGVFAEGIAGTIKKRFGGVAGEQDSTKNFIPKPKLNLQHNLKVDKEEEEMKLRVLLQDDFVDDPSMDPDADYAPVKLPMLTLANLKIELKEEVKPKLIGTEEEGGGIKIKQEIVEEGEKDVKPKVENGKIKHDKEPEITKMKKPELITVQHLLQSKERELIFMQMPDCLPGLKPETNVGQARPSTSAKQSTSVVSQSLPSDETQTSPSTKYCTLCTLSEGCIGKLQLLKSGRARLVLGNTVLHVDMGTQVGFREDLISVNLDQSTRGGDMINLGPVRTRLVCSPDWETMLTKRVA</sequence>
<evidence type="ECO:0000256" key="2">
    <source>
        <dbReference type="ARBA" id="ARBA00022478"/>
    </source>
</evidence>
<accession>A0A067QV31</accession>
<dbReference type="EMBL" id="KK852982">
    <property type="protein sequence ID" value="KDR12904.1"/>
    <property type="molecule type" value="Genomic_DNA"/>
</dbReference>
<dbReference type="InParanoid" id="A0A067QV31"/>
<evidence type="ECO:0000313" key="7">
    <source>
        <dbReference type="Proteomes" id="UP000027135"/>
    </source>
</evidence>
<dbReference type="GO" id="GO:0003677">
    <property type="term" value="F:DNA binding"/>
    <property type="evidence" value="ECO:0007669"/>
    <property type="project" value="InterPro"/>
</dbReference>
<dbReference type="GO" id="GO:0005666">
    <property type="term" value="C:RNA polymerase III complex"/>
    <property type="evidence" value="ECO:0007669"/>
    <property type="project" value="InterPro"/>
</dbReference>
<dbReference type="Proteomes" id="UP000027135">
    <property type="component" value="Unassembled WGS sequence"/>
</dbReference>
<dbReference type="STRING" id="136037.A0A067QV31"/>
<dbReference type="PANTHER" id="PTHR13408:SF0">
    <property type="entry name" value="DNA-DIRECTED RNA POLYMERASE III SUBUNIT RPC4"/>
    <property type="match status" value="1"/>
</dbReference>
<feature type="region of interest" description="Disordered" evidence="5">
    <location>
        <begin position="23"/>
        <end position="106"/>
    </location>
</feature>
<name>A0A067QV31_ZOONE</name>
<proteinExistence type="predicted"/>